<keyword evidence="4 8" id="KW-0547">Nucleotide-binding</keyword>
<comment type="caution">
    <text evidence="10">The sequence shown here is derived from an EMBL/GenBank/DDBJ whole genome shotgun (WGS) entry which is preliminary data.</text>
</comment>
<evidence type="ECO:0000256" key="3">
    <source>
        <dbReference type="ARBA" id="ARBA00022723"/>
    </source>
</evidence>
<evidence type="ECO:0000256" key="7">
    <source>
        <dbReference type="ARBA" id="ARBA00023150"/>
    </source>
</evidence>
<keyword evidence="11" id="KW-1185">Reference proteome</keyword>
<keyword evidence="3 8" id="KW-0479">Metal-binding</keyword>
<evidence type="ECO:0000256" key="5">
    <source>
        <dbReference type="ARBA" id="ARBA00022842"/>
    </source>
</evidence>
<comment type="subcellular location">
    <subcellularLocation>
        <location evidence="8">Cytoplasm</location>
    </subcellularLocation>
</comment>
<dbReference type="Pfam" id="PF12804">
    <property type="entry name" value="NTP_transf_3"/>
    <property type="match status" value="1"/>
</dbReference>
<evidence type="ECO:0000256" key="4">
    <source>
        <dbReference type="ARBA" id="ARBA00022741"/>
    </source>
</evidence>
<feature type="binding site" evidence="8">
    <location>
        <position position="102"/>
    </location>
    <ligand>
        <name>Mg(2+)</name>
        <dbReference type="ChEBI" id="CHEBI:18420"/>
    </ligand>
</feature>
<evidence type="ECO:0000256" key="1">
    <source>
        <dbReference type="ARBA" id="ARBA00022490"/>
    </source>
</evidence>
<feature type="binding site" evidence="8">
    <location>
        <position position="49"/>
    </location>
    <ligand>
        <name>GTP</name>
        <dbReference type="ChEBI" id="CHEBI:37565"/>
    </ligand>
</feature>
<feature type="domain" description="MobA-like NTP transferase" evidence="9">
    <location>
        <begin position="5"/>
        <end position="163"/>
    </location>
</feature>
<keyword evidence="5 8" id="KW-0460">Magnesium</keyword>
<feature type="binding site" evidence="8">
    <location>
        <begin position="8"/>
        <end position="10"/>
    </location>
    <ligand>
        <name>GTP</name>
        <dbReference type="ChEBI" id="CHEBI:37565"/>
    </ligand>
</feature>
<dbReference type="CDD" id="cd02503">
    <property type="entry name" value="MobA"/>
    <property type="match status" value="1"/>
</dbReference>
<evidence type="ECO:0000256" key="8">
    <source>
        <dbReference type="HAMAP-Rule" id="MF_00316"/>
    </source>
</evidence>
<name>A0ABU0SG51_9HYPH</name>
<proteinExistence type="inferred from homology"/>
<dbReference type="InterPro" id="IPR029044">
    <property type="entry name" value="Nucleotide-diphossugar_trans"/>
</dbReference>
<feature type="binding site" evidence="8">
    <location>
        <position position="67"/>
    </location>
    <ligand>
        <name>GTP</name>
        <dbReference type="ChEBI" id="CHEBI:37565"/>
    </ligand>
</feature>
<accession>A0ABU0SG51</accession>
<reference evidence="10 11" key="1">
    <citation type="submission" date="2023-07" db="EMBL/GenBank/DDBJ databases">
        <title>Comparative genomics of wheat-associated soil bacteria to identify genetic determinants of phenazine resistance.</title>
        <authorList>
            <person name="Mouncey N."/>
        </authorList>
    </citation>
    <scope>NUCLEOTIDE SEQUENCE [LARGE SCALE GENOMIC DNA]</scope>
    <source>
        <strain evidence="10 11">W4I11</strain>
    </source>
</reference>
<organism evidence="10 11">
    <name type="scientific">Phyllobacterium ifriqiyense</name>
    <dbReference type="NCBI Taxonomy" id="314238"/>
    <lineage>
        <taxon>Bacteria</taxon>
        <taxon>Pseudomonadati</taxon>
        <taxon>Pseudomonadota</taxon>
        <taxon>Alphaproteobacteria</taxon>
        <taxon>Hyphomicrobiales</taxon>
        <taxon>Phyllobacteriaceae</taxon>
        <taxon>Phyllobacterium</taxon>
    </lineage>
</organism>
<dbReference type="InterPro" id="IPR025877">
    <property type="entry name" value="MobA-like_NTP_Trfase"/>
</dbReference>
<comment type="catalytic activity">
    <reaction evidence="8">
        <text>Mo-molybdopterin + GTP + H(+) = Mo-molybdopterin guanine dinucleotide + diphosphate</text>
        <dbReference type="Rhea" id="RHEA:34243"/>
        <dbReference type="ChEBI" id="CHEBI:15378"/>
        <dbReference type="ChEBI" id="CHEBI:33019"/>
        <dbReference type="ChEBI" id="CHEBI:37565"/>
        <dbReference type="ChEBI" id="CHEBI:71302"/>
        <dbReference type="ChEBI" id="CHEBI:71310"/>
        <dbReference type="EC" id="2.7.7.77"/>
    </reaction>
</comment>
<evidence type="ECO:0000259" key="9">
    <source>
        <dbReference type="Pfam" id="PF12804"/>
    </source>
</evidence>
<dbReference type="InterPro" id="IPR013482">
    <property type="entry name" value="Molybde_CF_guanTrfase"/>
</dbReference>
<keyword evidence="1 8" id="KW-0963">Cytoplasm</keyword>
<keyword evidence="10" id="KW-0548">Nucleotidyltransferase</keyword>
<evidence type="ECO:0000256" key="6">
    <source>
        <dbReference type="ARBA" id="ARBA00023134"/>
    </source>
</evidence>
<keyword evidence="6 8" id="KW-0342">GTP-binding</keyword>
<dbReference type="NCBIfam" id="TIGR02665">
    <property type="entry name" value="molyb_mobA"/>
    <property type="match status" value="1"/>
</dbReference>
<feature type="binding site" evidence="8">
    <location>
        <position position="21"/>
    </location>
    <ligand>
        <name>GTP</name>
        <dbReference type="ChEBI" id="CHEBI:37565"/>
    </ligand>
</feature>
<comment type="domain">
    <text evidence="8">The N-terminal domain determines nucleotide recognition and specific binding, while the C-terminal domain determines the specific binding to the target protein.</text>
</comment>
<evidence type="ECO:0000256" key="2">
    <source>
        <dbReference type="ARBA" id="ARBA00022679"/>
    </source>
</evidence>
<comment type="function">
    <text evidence="8">Transfers a GMP moiety from GTP to Mo-molybdopterin (Mo-MPT) cofactor (Moco or molybdenum cofactor) to form Mo-molybdopterin guanine dinucleotide (Mo-MGD) cofactor.</text>
</comment>
<dbReference type="Gene3D" id="3.90.550.10">
    <property type="entry name" value="Spore Coat Polysaccharide Biosynthesis Protein SpsA, Chain A"/>
    <property type="match status" value="1"/>
</dbReference>
<dbReference type="GO" id="GO:0061603">
    <property type="term" value="F:molybdenum cofactor guanylyltransferase activity"/>
    <property type="evidence" value="ECO:0007669"/>
    <property type="project" value="UniProtKB-EC"/>
</dbReference>
<dbReference type="EMBL" id="JAUSZT010000003">
    <property type="protein sequence ID" value="MDQ0999456.1"/>
    <property type="molecule type" value="Genomic_DNA"/>
</dbReference>
<dbReference type="PANTHER" id="PTHR19136">
    <property type="entry name" value="MOLYBDENUM COFACTOR GUANYLYLTRANSFERASE"/>
    <property type="match status" value="1"/>
</dbReference>
<dbReference type="RefSeq" id="WP_307285775.1">
    <property type="nucleotide sequence ID" value="NZ_JAUSZT010000003.1"/>
</dbReference>
<comment type="subunit">
    <text evidence="8">Monomer.</text>
</comment>
<evidence type="ECO:0000313" key="10">
    <source>
        <dbReference type="EMBL" id="MDQ0999456.1"/>
    </source>
</evidence>
<feature type="binding site" evidence="8">
    <location>
        <position position="102"/>
    </location>
    <ligand>
        <name>GTP</name>
        <dbReference type="ChEBI" id="CHEBI:37565"/>
    </ligand>
</feature>
<keyword evidence="7 8" id="KW-0501">Molybdenum cofactor biosynthesis</keyword>
<dbReference type="Proteomes" id="UP001237780">
    <property type="component" value="Unassembled WGS sequence"/>
</dbReference>
<evidence type="ECO:0000313" key="11">
    <source>
        <dbReference type="Proteomes" id="UP001237780"/>
    </source>
</evidence>
<keyword evidence="2 8" id="KW-0808">Transferase</keyword>
<comment type="similarity">
    <text evidence="8">Belongs to the MobA family.</text>
</comment>
<sequence length="209" mass="23114">MKTAGIILAGGQSRRMNGSDKALLPFGTGRLIDHIHQRLARQLPVLALNTNNDPAHFRDLGIPIIPDEIAGYAGPLAGILAGMEWASTQSDGFSHILTVATDTPFFPDNLCEKLSQQIADAPDRIVIASSAERIHPVFGIWPISSRGELRAWLADDENRRVMSWIAAHPHKSFEFPLTTTQTDQPIDPFFNINTQEDILEAQKRWTPST</sequence>
<dbReference type="EC" id="2.7.7.77" evidence="8"/>
<comment type="cofactor">
    <cofactor evidence="8">
        <name>Mg(2+)</name>
        <dbReference type="ChEBI" id="CHEBI:18420"/>
    </cofactor>
</comment>
<dbReference type="HAMAP" id="MF_00316">
    <property type="entry name" value="MobA"/>
    <property type="match status" value="1"/>
</dbReference>
<gene>
    <name evidence="8" type="primary">mobA</name>
    <name evidence="10" type="ORF">QFZ34_004638</name>
</gene>
<protein>
    <recommendedName>
        <fullName evidence="8">Molybdenum cofactor guanylyltransferase</fullName>
        <shortName evidence="8">MoCo guanylyltransferase</shortName>
        <ecNumber evidence="8">2.7.7.77</ecNumber>
    </recommendedName>
    <alternativeName>
        <fullName evidence="8">GTP:molybdopterin guanylyltransferase</fullName>
    </alternativeName>
    <alternativeName>
        <fullName evidence="8">Mo-MPT guanylyltransferase</fullName>
    </alternativeName>
    <alternativeName>
        <fullName evidence="8">Molybdopterin guanylyltransferase</fullName>
    </alternativeName>
    <alternativeName>
        <fullName evidence="8">Molybdopterin-guanine dinucleotide synthase</fullName>
        <shortName evidence="8">MGD synthase</shortName>
    </alternativeName>
</protein>
<dbReference type="PANTHER" id="PTHR19136:SF81">
    <property type="entry name" value="MOLYBDENUM COFACTOR GUANYLYLTRANSFERASE"/>
    <property type="match status" value="1"/>
</dbReference>
<dbReference type="SUPFAM" id="SSF53448">
    <property type="entry name" value="Nucleotide-diphospho-sugar transferases"/>
    <property type="match status" value="1"/>
</dbReference>